<reference evidence="9 10" key="3">
    <citation type="submission" date="2021-02" db="EMBL/GenBank/DDBJ databases">
        <authorList>
            <person name="Merkel A.Y."/>
        </authorList>
    </citation>
    <scope>NUCLEOTIDE SEQUENCE [LARGE SCALE GENOMIC DNA]</scope>
    <source>
        <strain evidence="9 10">T05b</strain>
    </source>
</reference>
<sequence>MATILSSEWFGLYGVPLLICLARITDVTIGTLRIIFVAKGLRRVAPVLGFFEIIIWLTALTQVMGNLTNPVNFFAYALGFSLGNYLGIYIENRLALGMVVIRIITKRDSHALATKLREIGHSVTSLDAEGNDGPVNVVFTVVKRSQTKKIIPLIQHYNPRAVYSIEDVRHVSDPNFPMKTPLARKGIAERLRGVAK</sequence>
<feature type="domain" description="DUF2179" evidence="7">
    <location>
        <begin position="121"/>
        <end position="172"/>
    </location>
</feature>
<evidence type="ECO:0000259" key="7">
    <source>
        <dbReference type="Pfam" id="PF10035"/>
    </source>
</evidence>
<comment type="similarity">
    <text evidence="6">Belongs to the UPF0316 family.</text>
</comment>
<comment type="caution">
    <text evidence="9">The sequence shown here is derived from an EMBL/GenBank/DDBJ whole genome shotgun (WGS) entry which is preliminary data.</text>
</comment>
<keyword evidence="4 6" id="KW-1133">Transmembrane helix</keyword>
<keyword evidence="10" id="KW-1185">Reference proteome</keyword>
<dbReference type="InterPro" id="IPR022930">
    <property type="entry name" value="UPF0316"/>
</dbReference>
<protein>
    <recommendedName>
        <fullName evidence="6">UPF0316 protein JWV37_05575</fullName>
    </recommendedName>
</protein>
<keyword evidence="2 6" id="KW-1003">Cell membrane</keyword>
<evidence type="ECO:0000256" key="2">
    <source>
        <dbReference type="ARBA" id="ARBA00022475"/>
    </source>
</evidence>
<reference evidence="10" key="1">
    <citation type="submission" date="2021-02" db="EMBL/GenBank/DDBJ databases">
        <title>Sulfurospirillum tamanensis sp. nov.</title>
        <authorList>
            <person name="Merkel A.Y."/>
        </authorList>
    </citation>
    <scope>NUCLEOTIDE SEQUENCE [LARGE SCALE GENOMIC DNA]</scope>
    <source>
        <strain evidence="10">T05b</strain>
    </source>
</reference>
<dbReference type="HAMAP" id="MF_01515">
    <property type="entry name" value="UPF0316"/>
    <property type="match status" value="1"/>
</dbReference>
<dbReference type="PANTHER" id="PTHR40060">
    <property type="entry name" value="UPF0316 PROTEIN YEBE"/>
    <property type="match status" value="1"/>
</dbReference>
<organism evidence="9 10">
    <name type="scientific">Sulfurospirillum tamanense</name>
    <dbReference type="NCBI Taxonomy" id="2813362"/>
    <lineage>
        <taxon>Bacteria</taxon>
        <taxon>Pseudomonadati</taxon>
        <taxon>Campylobacterota</taxon>
        <taxon>Epsilonproteobacteria</taxon>
        <taxon>Campylobacterales</taxon>
        <taxon>Sulfurospirillaceae</taxon>
        <taxon>Sulfurospirillum</taxon>
    </lineage>
</organism>
<evidence type="ECO:0000256" key="3">
    <source>
        <dbReference type="ARBA" id="ARBA00022692"/>
    </source>
</evidence>
<evidence type="ECO:0000313" key="9">
    <source>
        <dbReference type="EMBL" id="MBN2964240.1"/>
    </source>
</evidence>
<accession>A0ABS2WRI0</accession>
<dbReference type="InterPro" id="IPR019264">
    <property type="entry name" value="DUF2179"/>
</dbReference>
<gene>
    <name evidence="9" type="ORF">JWV37_05575</name>
</gene>
<evidence type="ECO:0000256" key="4">
    <source>
        <dbReference type="ARBA" id="ARBA00022989"/>
    </source>
</evidence>
<feature type="transmembrane region" description="Helical" evidence="6">
    <location>
        <begin position="73"/>
        <end position="90"/>
    </location>
</feature>
<keyword evidence="5 6" id="KW-0472">Membrane</keyword>
<dbReference type="Proteomes" id="UP000703590">
    <property type="component" value="Unassembled WGS sequence"/>
</dbReference>
<feature type="transmembrane region" description="Helical" evidence="6">
    <location>
        <begin position="47"/>
        <end position="67"/>
    </location>
</feature>
<dbReference type="Pfam" id="PF10035">
    <property type="entry name" value="DUF2179"/>
    <property type="match status" value="1"/>
</dbReference>
<evidence type="ECO:0000313" key="10">
    <source>
        <dbReference type="Proteomes" id="UP000703590"/>
    </source>
</evidence>
<dbReference type="Pfam" id="PF18955">
    <property type="entry name" value="DUF5698"/>
    <property type="match status" value="1"/>
</dbReference>
<evidence type="ECO:0000256" key="1">
    <source>
        <dbReference type="ARBA" id="ARBA00004651"/>
    </source>
</evidence>
<evidence type="ECO:0000259" key="8">
    <source>
        <dbReference type="Pfam" id="PF18955"/>
    </source>
</evidence>
<dbReference type="EMBL" id="JAFHKK010000009">
    <property type="protein sequence ID" value="MBN2964240.1"/>
    <property type="molecule type" value="Genomic_DNA"/>
</dbReference>
<evidence type="ECO:0000256" key="6">
    <source>
        <dbReference type="HAMAP-Rule" id="MF_01515"/>
    </source>
</evidence>
<dbReference type="InterPro" id="IPR044035">
    <property type="entry name" value="DUF5698"/>
</dbReference>
<dbReference type="NCBIfam" id="NF003191">
    <property type="entry name" value="PRK04164.1-2"/>
    <property type="match status" value="1"/>
</dbReference>
<reference evidence="9 10" key="2">
    <citation type="submission" date="2021-02" db="EMBL/GenBank/DDBJ databases">
        <title>Sulfurospirillum tamanensis sp. nov.</title>
        <authorList>
            <person name="Frolova A."/>
            <person name="Merkel A."/>
            <person name="Slobodkin A."/>
        </authorList>
    </citation>
    <scope>NUCLEOTIDE SEQUENCE [LARGE SCALE GENOMIC DNA]</scope>
    <source>
        <strain evidence="9 10">T05b</strain>
    </source>
</reference>
<feature type="domain" description="DUF5698" evidence="8">
    <location>
        <begin position="31"/>
        <end position="88"/>
    </location>
</feature>
<dbReference type="PANTHER" id="PTHR40060:SF1">
    <property type="entry name" value="UPF0316 PROTEIN YEBE"/>
    <property type="match status" value="1"/>
</dbReference>
<evidence type="ECO:0000256" key="5">
    <source>
        <dbReference type="ARBA" id="ARBA00023136"/>
    </source>
</evidence>
<comment type="subcellular location">
    <subcellularLocation>
        <location evidence="1 6">Cell membrane</location>
        <topology evidence="1 6">Multi-pass membrane protein</topology>
    </subcellularLocation>
</comment>
<feature type="transmembrane region" description="Helical" evidence="6">
    <location>
        <begin position="12"/>
        <end position="35"/>
    </location>
</feature>
<dbReference type="CDD" id="cd16381">
    <property type="entry name" value="YitT_C_like_1"/>
    <property type="match status" value="1"/>
</dbReference>
<proteinExistence type="inferred from homology"/>
<name>A0ABS2WRI0_9BACT</name>
<keyword evidence="3 6" id="KW-0812">Transmembrane</keyword>